<dbReference type="Pfam" id="PF00787">
    <property type="entry name" value="PX"/>
    <property type="match status" value="1"/>
</dbReference>
<name>A0A1J1IAE7_9DIPT</name>
<dbReference type="EMBL" id="CVRI01000047">
    <property type="protein sequence ID" value="CRK97232.1"/>
    <property type="molecule type" value="Genomic_DNA"/>
</dbReference>
<feature type="domain" description="PX" evidence="3">
    <location>
        <begin position="24"/>
        <end position="130"/>
    </location>
</feature>
<dbReference type="GO" id="GO:0006886">
    <property type="term" value="P:intracellular protein transport"/>
    <property type="evidence" value="ECO:0007669"/>
    <property type="project" value="TreeGrafter"/>
</dbReference>
<reference evidence="4 5" key="1">
    <citation type="submission" date="2015-04" db="EMBL/GenBank/DDBJ databases">
        <authorList>
            <person name="Syromyatnikov M.Y."/>
            <person name="Popov V.N."/>
        </authorList>
    </citation>
    <scope>NUCLEOTIDE SEQUENCE [LARGE SCALE GENOMIC DNA]</scope>
</reference>
<dbReference type="Gene3D" id="3.30.1520.10">
    <property type="entry name" value="Phox-like domain"/>
    <property type="match status" value="1"/>
</dbReference>
<dbReference type="InterPro" id="IPR028662">
    <property type="entry name" value="SNX8/Mvp1"/>
</dbReference>
<protein>
    <submittedName>
        <fullName evidence="4">CLUMA_CG010628, isoform A</fullName>
    </submittedName>
</protein>
<dbReference type="SUPFAM" id="SSF64268">
    <property type="entry name" value="PX domain"/>
    <property type="match status" value="1"/>
</dbReference>
<dbReference type="STRING" id="568069.A0A1J1IAE7"/>
<dbReference type="PANTHER" id="PTHR46571">
    <property type="entry name" value="SORTING NEXIN-8"/>
    <property type="match status" value="1"/>
</dbReference>
<evidence type="ECO:0000259" key="3">
    <source>
        <dbReference type="PROSITE" id="PS50195"/>
    </source>
</evidence>
<dbReference type="Proteomes" id="UP000183832">
    <property type="component" value="Unassembled WGS sequence"/>
</dbReference>
<accession>A0A1J1IAE7</accession>
<dbReference type="GO" id="GO:0031390">
    <property type="term" value="C:Ctf18 RFC-like complex"/>
    <property type="evidence" value="ECO:0007669"/>
    <property type="project" value="InterPro"/>
</dbReference>
<evidence type="ECO:0000256" key="1">
    <source>
        <dbReference type="ARBA" id="ARBA00004287"/>
    </source>
</evidence>
<dbReference type="InterPro" id="IPR001683">
    <property type="entry name" value="PX_dom"/>
</dbReference>
<dbReference type="GO" id="GO:0035091">
    <property type="term" value="F:phosphatidylinositol binding"/>
    <property type="evidence" value="ECO:0007669"/>
    <property type="project" value="InterPro"/>
</dbReference>
<keyword evidence="2" id="KW-0812">Transmembrane</keyword>
<dbReference type="GO" id="GO:0005829">
    <property type="term" value="C:cytosol"/>
    <property type="evidence" value="ECO:0007669"/>
    <property type="project" value="GOC"/>
</dbReference>
<dbReference type="GO" id="GO:0034498">
    <property type="term" value="P:early endosome to Golgi transport"/>
    <property type="evidence" value="ECO:0007669"/>
    <property type="project" value="TreeGrafter"/>
</dbReference>
<dbReference type="InterPro" id="IPR018607">
    <property type="entry name" value="Ctf8"/>
</dbReference>
<feature type="transmembrane region" description="Helical" evidence="2">
    <location>
        <begin position="325"/>
        <end position="343"/>
    </location>
</feature>
<comment type="subcellular location">
    <subcellularLocation>
        <location evidence="1">Membrane</location>
        <topology evidence="1">Peripheral membrane protein</topology>
        <orientation evidence="1">Cytoplasmic side</orientation>
    </subcellularLocation>
</comment>
<dbReference type="PROSITE" id="PS50195">
    <property type="entry name" value="PX"/>
    <property type="match status" value="1"/>
</dbReference>
<dbReference type="Pfam" id="PF09696">
    <property type="entry name" value="Ctf8"/>
    <property type="match status" value="1"/>
</dbReference>
<evidence type="ECO:0000256" key="2">
    <source>
        <dbReference type="SAM" id="Phobius"/>
    </source>
</evidence>
<dbReference type="InterPro" id="IPR036871">
    <property type="entry name" value="PX_dom_sf"/>
</dbReference>
<keyword evidence="2" id="KW-0472">Membrane</keyword>
<dbReference type="AlphaFoldDB" id="A0A1J1IAE7"/>
<dbReference type="GO" id="GO:0031901">
    <property type="term" value="C:early endosome membrane"/>
    <property type="evidence" value="ECO:0007669"/>
    <property type="project" value="TreeGrafter"/>
</dbReference>
<evidence type="ECO:0000313" key="4">
    <source>
        <dbReference type="EMBL" id="CRK97232.1"/>
    </source>
</evidence>
<keyword evidence="2" id="KW-1133">Transmembrane helix</keyword>
<organism evidence="4 5">
    <name type="scientific">Clunio marinus</name>
    <dbReference type="NCBI Taxonomy" id="568069"/>
    <lineage>
        <taxon>Eukaryota</taxon>
        <taxon>Metazoa</taxon>
        <taxon>Ecdysozoa</taxon>
        <taxon>Arthropoda</taxon>
        <taxon>Hexapoda</taxon>
        <taxon>Insecta</taxon>
        <taxon>Pterygota</taxon>
        <taxon>Neoptera</taxon>
        <taxon>Endopterygota</taxon>
        <taxon>Diptera</taxon>
        <taxon>Nematocera</taxon>
        <taxon>Chironomoidea</taxon>
        <taxon>Chironomidae</taxon>
        <taxon>Clunio</taxon>
    </lineage>
</organism>
<dbReference type="GO" id="GO:0007064">
    <property type="term" value="P:mitotic sister chromatid cohesion"/>
    <property type="evidence" value="ECO:0007669"/>
    <property type="project" value="InterPro"/>
</dbReference>
<proteinExistence type="predicted"/>
<dbReference type="OrthoDB" id="10064318at2759"/>
<sequence>MEDIDVNSGKSSSNQSLSSDNYYISDTIKVILLPERKGTFIKHTEYEIKSEKLSSNVERRYNDFLLLYNFMTTKYVNRIIPRLPPKQLMLDCFLEERRQGLQRWLRLVSHHPIISEDEMFKIFLTESSDNHQNLLQEAYNEDPEEFLHHSMKIKNDQFNLELLVNNRNIIRKMLNYVVKLKVLIEQQTKREMTQVNEFSEMAKTVRSIMRETNDTNFENFCNKFDEISEESEKYSRDQQGAVLERLNMIIEVLTAHSDMCERVEKTINDQTVAPKSLNLRNVMVGKSVFEPTNSNQQSDIKKRKAFGVHCVVEETKFALNFNMRILLIIFVTIFTAGVINALMANDTETTTESVSEENSTLSENLREISANDTKEIKTLTYLLNGYHSILLRYEQEPLTKILPDNWRYNPQASDSGRPDPFKPKYTSEEALAQSLIQRKKSTKYCRLILALFESKQNKRNRFKMPIIIKSSGFGKIQEFMMIELQGDLQSRHAGVVDCSEKFVGDVIYNKYGHPILIIGHHILFGKEVQLNKPFAVIEKKSIEKKNIENDVGEPNPSSSLLGESLILDSTINIENRTKVETEYHVVALIKKKLVFNQRPRPIISTKDSMNS</sequence>
<keyword evidence="5" id="KW-1185">Reference proteome</keyword>
<evidence type="ECO:0000313" key="5">
    <source>
        <dbReference type="Proteomes" id="UP000183832"/>
    </source>
</evidence>
<dbReference type="PANTHER" id="PTHR46571:SF1">
    <property type="entry name" value="SORTING NEXIN-8"/>
    <property type="match status" value="1"/>
</dbReference>
<gene>
    <name evidence="4" type="primary">putative Sorting nexin-8</name>
    <name evidence="4" type="ORF">CLUMA_CG010628</name>
</gene>
<dbReference type="SMART" id="SM00312">
    <property type="entry name" value="PX"/>
    <property type="match status" value="1"/>
</dbReference>